<evidence type="ECO:0000313" key="9">
    <source>
        <dbReference type="Proteomes" id="UP000463857"/>
    </source>
</evidence>
<dbReference type="InParanoid" id="A0A7L4YQB2"/>
<accession>A0A7L4YQB2</accession>
<dbReference type="PROSITE" id="PS00584">
    <property type="entry name" value="PFKB_KINASES_2"/>
    <property type="match status" value="1"/>
</dbReference>
<keyword evidence="5" id="KW-0067">ATP-binding</keyword>
<dbReference type="FunCoup" id="A0A7L4YQB2">
    <property type="interactions" value="153"/>
</dbReference>
<keyword evidence="4 8" id="KW-0418">Kinase</keyword>
<dbReference type="PANTHER" id="PTHR46566:SF5">
    <property type="entry name" value="1-PHOSPHOFRUCTOKINASE"/>
    <property type="match status" value="1"/>
</dbReference>
<proteinExistence type="inferred from homology"/>
<dbReference type="InterPro" id="IPR017583">
    <property type="entry name" value="Tagatose/fructose_Pkinase"/>
</dbReference>
<dbReference type="EC" id="2.7.1.-" evidence="8"/>
<dbReference type="EMBL" id="CP047156">
    <property type="protein sequence ID" value="QHC01320.1"/>
    <property type="molecule type" value="Genomic_DNA"/>
</dbReference>
<dbReference type="OrthoDB" id="9801219at2"/>
<dbReference type="RefSeq" id="WP_159546457.1">
    <property type="nucleotide sequence ID" value="NZ_CP047156.1"/>
</dbReference>
<evidence type="ECO:0000256" key="6">
    <source>
        <dbReference type="PIRNR" id="PIRNR000535"/>
    </source>
</evidence>
<dbReference type="Gene3D" id="3.40.1190.20">
    <property type="match status" value="1"/>
</dbReference>
<dbReference type="Pfam" id="PF00294">
    <property type="entry name" value="PfkB"/>
    <property type="match status" value="1"/>
</dbReference>
<dbReference type="CDD" id="cd01164">
    <property type="entry name" value="FruK_PfkB_like"/>
    <property type="match status" value="1"/>
</dbReference>
<dbReference type="InterPro" id="IPR011611">
    <property type="entry name" value="PfkB_dom"/>
</dbReference>
<evidence type="ECO:0000313" key="8">
    <source>
        <dbReference type="EMBL" id="QHC01320.1"/>
    </source>
</evidence>
<dbReference type="PIRSF" id="PIRSF000535">
    <property type="entry name" value="1PFK/6PFK/LacC"/>
    <property type="match status" value="1"/>
</dbReference>
<dbReference type="Proteomes" id="UP000463857">
    <property type="component" value="Chromosome"/>
</dbReference>
<evidence type="ECO:0000256" key="2">
    <source>
        <dbReference type="ARBA" id="ARBA00022679"/>
    </source>
</evidence>
<dbReference type="GO" id="GO:0005829">
    <property type="term" value="C:cytosol"/>
    <property type="evidence" value="ECO:0007669"/>
    <property type="project" value="TreeGrafter"/>
</dbReference>
<dbReference type="InterPro" id="IPR029056">
    <property type="entry name" value="Ribokinase-like"/>
</dbReference>
<name>A0A7L4YQB2_9ACTN</name>
<keyword evidence="3" id="KW-0547">Nucleotide-binding</keyword>
<dbReference type="SUPFAM" id="SSF53613">
    <property type="entry name" value="Ribokinase-like"/>
    <property type="match status" value="1"/>
</dbReference>
<keyword evidence="9" id="KW-1185">Reference proteome</keyword>
<dbReference type="InterPro" id="IPR002173">
    <property type="entry name" value="Carboh/pur_kinase_PfkB_CS"/>
</dbReference>
<comment type="similarity">
    <text evidence="1">Belongs to the carbohydrate kinase PfkB family.</text>
</comment>
<dbReference type="NCBIfam" id="TIGR03168">
    <property type="entry name" value="1-PFK"/>
    <property type="match status" value="1"/>
</dbReference>
<evidence type="ECO:0000256" key="1">
    <source>
        <dbReference type="ARBA" id="ARBA00010688"/>
    </source>
</evidence>
<evidence type="ECO:0000256" key="5">
    <source>
        <dbReference type="ARBA" id="ARBA00022840"/>
    </source>
</evidence>
<dbReference type="KEGG" id="eke:EK0264_14200"/>
<reference evidence="8 9" key="1">
    <citation type="journal article" date="2018" name="Int. J. Syst. Evol. Microbiol.">
        <title>Epidermidibacterium keratini gen. nov., sp. nov., a member of the family Sporichthyaceae, isolated from keratin epidermis.</title>
        <authorList>
            <person name="Lee D.G."/>
            <person name="Trujillo M.E."/>
            <person name="Kang S."/>
            <person name="Nam J.J."/>
            <person name="Kim Y.J."/>
        </authorList>
    </citation>
    <scope>NUCLEOTIDE SEQUENCE [LARGE SCALE GENOMIC DNA]</scope>
    <source>
        <strain evidence="8 9">EPI-7</strain>
    </source>
</reference>
<dbReference type="GO" id="GO:0005524">
    <property type="term" value="F:ATP binding"/>
    <property type="evidence" value="ECO:0007669"/>
    <property type="project" value="UniProtKB-KW"/>
</dbReference>
<dbReference type="PANTHER" id="PTHR46566">
    <property type="entry name" value="1-PHOSPHOFRUCTOKINASE-RELATED"/>
    <property type="match status" value="1"/>
</dbReference>
<keyword evidence="2 6" id="KW-0808">Transferase</keyword>
<dbReference type="AlphaFoldDB" id="A0A7L4YQB2"/>
<protein>
    <submittedName>
        <fullName evidence="8">Hexose kinase</fullName>
        <ecNumber evidence="8">2.7.1.-</ecNumber>
    </submittedName>
</protein>
<evidence type="ECO:0000259" key="7">
    <source>
        <dbReference type="Pfam" id="PF00294"/>
    </source>
</evidence>
<organism evidence="8 9">
    <name type="scientific">Epidermidibacterium keratini</name>
    <dbReference type="NCBI Taxonomy" id="1891644"/>
    <lineage>
        <taxon>Bacteria</taxon>
        <taxon>Bacillati</taxon>
        <taxon>Actinomycetota</taxon>
        <taxon>Actinomycetes</taxon>
        <taxon>Sporichthyales</taxon>
        <taxon>Sporichthyaceae</taxon>
        <taxon>Epidermidibacterium</taxon>
    </lineage>
</organism>
<feature type="domain" description="Carbohydrate kinase PfkB" evidence="7">
    <location>
        <begin position="9"/>
        <end position="298"/>
    </location>
</feature>
<evidence type="ECO:0000256" key="3">
    <source>
        <dbReference type="ARBA" id="ARBA00022741"/>
    </source>
</evidence>
<gene>
    <name evidence="8" type="ORF">EK0264_14200</name>
</gene>
<evidence type="ECO:0000256" key="4">
    <source>
        <dbReference type="ARBA" id="ARBA00022777"/>
    </source>
</evidence>
<dbReference type="GO" id="GO:0008443">
    <property type="term" value="F:phosphofructokinase activity"/>
    <property type="evidence" value="ECO:0007669"/>
    <property type="project" value="TreeGrafter"/>
</dbReference>
<sequence length="318" mass="32601">MILTLTANPSIDRTMSIGGPLRRGEVQRTGEVTDQAGGKGLNVARVVALAGQPAVAVLPADSADPVIEALHGSGVLPVNVSVGRRTRTNITIAEPDGTTTKLNAPGTPLSALQVDALTELMLTHSTPGSWVVLAGSLPPGVAPGWYAELVQRLGSVGRRVAVDTSGEPLRALLTVDRRPDLIKPNAFEVALLTGDDPFELEADPARAVTAAHRLTQQGFNQVLLTLGGAGAVLVDAQQAWQATAPAVQVKSTVGAGDSALAGYLIAEAAGEPPERRLQYAVAYGSAAASLPGTTMPTPADLDLDGVAVSPYSLPTQLA</sequence>